<evidence type="ECO:0000313" key="11">
    <source>
        <dbReference type="EMBL" id="SCL28616.1"/>
    </source>
</evidence>
<dbReference type="PANTHER" id="PTHR43806">
    <property type="entry name" value="PEPTIDASE S8"/>
    <property type="match status" value="1"/>
</dbReference>
<dbReference type="InterPro" id="IPR050131">
    <property type="entry name" value="Peptidase_S8_subtilisin-like"/>
</dbReference>
<dbReference type="RefSeq" id="WP_091643796.1">
    <property type="nucleotide sequence ID" value="NZ_FMHW01000002.1"/>
</dbReference>
<dbReference type="InterPro" id="IPR006311">
    <property type="entry name" value="TAT_signal"/>
</dbReference>
<dbReference type="InterPro" id="IPR000209">
    <property type="entry name" value="Peptidase_S8/S53_dom"/>
</dbReference>
<feature type="active site" description="Charge relay system" evidence="5 6">
    <location>
        <position position="348"/>
    </location>
</feature>
<evidence type="ECO:0000259" key="10">
    <source>
        <dbReference type="Pfam" id="PF05922"/>
    </source>
</evidence>
<feature type="chain" id="PRO_5008745743" evidence="8">
    <location>
        <begin position="36"/>
        <end position="526"/>
    </location>
</feature>
<sequence>MKDVGVARRRRLVGSVATAGMAALFLSATASPVAAAEGRILGVGNPGAIPNSYIVVLKESSAADTQAAARQLAAEFDVRVEHTYSHAVRGFAGTMSPADARRLAAQPEVAYVEQNAEVRVTGTQPNPPSWGLDRIDQPNLPLNSGYTYPNTAGNVRAYVIDTGIRTTHTDFGGRASWGTNTTGDGNNSDCNGHGTHVAGTIGGTAYGVAKEVSLVAVKVLGCTGSGSWAGVTAGVDWVTAHHTAGVPAVANMSLGGSGSNATLENAVRNSIADGVVYAIASGNSNSDACNFTPARVAEAITVNASTSTDARASFSNWGTCTDIFAPGQDITSAWHTSDTATNTISGTSMAAPHVAGAAALVLGANPGLDPAQVAGTLSANATANKITNPGTGSPNLLLQVSAGTVTPGTATVYRHWNGRDHVSSTSVSVSGYVNEFAIGKLQTTPVAGTKPIYQCVVNGWDRMTSSASNCEGQASAGIIGYVYTSPPAEPHQAFHRCRMSSGDHFDSPASNCEGQIYEHMIGYLLL</sequence>
<evidence type="ECO:0000256" key="7">
    <source>
        <dbReference type="RuleBase" id="RU003355"/>
    </source>
</evidence>
<keyword evidence="12" id="KW-1185">Reference proteome</keyword>
<dbReference type="PROSITE" id="PS51318">
    <property type="entry name" value="TAT"/>
    <property type="match status" value="1"/>
</dbReference>
<keyword evidence="4 6" id="KW-0720">Serine protease</keyword>
<evidence type="ECO:0000256" key="1">
    <source>
        <dbReference type="ARBA" id="ARBA00011073"/>
    </source>
</evidence>
<dbReference type="GO" id="GO:0006508">
    <property type="term" value="P:proteolysis"/>
    <property type="evidence" value="ECO:0007669"/>
    <property type="project" value="UniProtKB-KW"/>
</dbReference>
<dbReference type="PROSITE" id="PS51892">
    <property type="entry name" value="SUBTILASE"/>
    <property type="match status" value="1"/>
</dbReference>
<dbReference type="InterPro" id="IPR034193">
    <property type="entry name" value="PCSK9_ProteinaseK-like"/>
</dbReference>
<dbReference type="PROSITE" id="PS00137">
    <property type="entry name" value="SUBTILASE_HIS"/>
    <property type="match status" value="1"/>
</dbReference>
<dbReference type="InterPro" id="IPR023828">
    <property type="entry name" value="Peptidase_S8_Ser-AS"/>
</dbReference>
<evidence type="ECO:0000256" key="6">
    <source>
        <dbReference type="PROSITE-ProRule" id="PRU01240"/>
    </source>
</evidence>
<feature type="domain" description="Peptidase S8/S53" evidence="9">
    <location>
        <begin position="159"/>
        <end position="384"/>
    </location>
</feature>
<evidence type="ECO:0000256" key="5">
    <source>
        <dbReference type="PIRSR" id="PIRSR615500-1"/>
    </source>
</evidence>
<protein>
    <submittedName>
        <fullName evidence="11">Serine protease, subtilisin family</fullName>
    </submittedName>
</protein>
<dbReference type="GO" id="GO:0004252">
    <property type="term" value="F:serine-type endopeptidase activity"/>
    <property type="evidence" value="ECO:0007669"/>
    <property type="project" value="UniProtKB-UniRule"/>
</dbReference>
<name>A0A1C6SGP4_9ACTN</name>
<dbReference type="PROSITE" id="PS00138">
    <property type="entry name" value="SUBTILASE_SER"/>
    <property type="match status" value="1"/>
</dbReference>
<feature type="active site" description="Charge relay system" evidence="5 6">
    <location>
        <position position="161"/>
    </location>
</feature>
<dbReference type="GO" id="GO:0005615">
    <property type="term" value="C:extracellular space"/>
    <property type="evidence" value="ECO:0007669"/>
    <property type="project" value="TreeGrafter"/>
</dbReference>
<dbReference type="Pfam" id="PF00082">
    <property type="entry name" value="Peptidase_S8"/>
    <property type="match status" value="1"/>
</dbReference>
<dbReference type="OrthoDB" id="9766923at2"/>
<feature type="signal peptide" evidence="8">
    <location>
        <begin position="1"/>
        <end position="35"/>
    </location>
</feature>
<dbReference type="STRING" id="145854.GA0074692_2573"/>
<dbReference type="PANTHER" id="PTHR43806:SF11">
    <property type="entry name" value="CEREVISIN-RELATED"/>
    <property type="match status" value="1"/>
</dbReference>
<feature type="active site" description="Charge relay system" evidence="5 6">
    <location>
        <position position="193"/>
    </location>
</feature>
<dbReference type="InterPro" id="IPR022398">
    <property type="entry name" value="Peptidase_S8_His-AS"/>
</dbReference>
<keyword evidence="3 6" id="KW-0378">Hydrolase</keyword>
<dbReference type="EMBL" id="FMHW01000002">
    <property type="protein sequence ID" value="SCL28616.1"/>
    <property type="molecule type" value="Genomic_DNA"/>
</dbReference>
<dbReference type="InterPro" id="IPR036852">
    <property type="entry name" value="Peptidase_S8/S53_dom_sf"/>
</dbReference>
<dbReference type="InterPro" id="IPR015500">
    <property type="entry name" value="Peptidase_S8_subtilisin-rel"/>
</dbReference>
<evidence type="ECO:0000256" key="2">
    <source>
        <dbReference type="ARBA" id="ARBA00022670"/>
    </source>
</evidence>
<keyword evidence="2 6" id="KW-0645">Protease</keyword>
<evidence type="ECO:0000256" key="4">
    <source>
        <dbReference type="ARBA" id="ARBA00022825"/>
    </source>
</evidence>
<proteinExistence type="inferred from homology"/>
<keyword evidence="8" id="KW-0732">Signal</keyword>
<dbReference type="SUPFAM" id="SSF52743">
    <property type="entry name" value="Subtilisin-like"/>
    <property type="match status" value="1"/>
</dbReference>
<evidence type="ECO:0000313" key="12">
    <source>
        <dbReference type="Proteomes" id="UP000198959"/>
    </source>
</evidence>
<dbReference type="PRINTS" id="PR00723">
    <property type="entry name" value="SUBTILISIN"/>
</dbReference>
<gene>
    <name evidence="11" type="ORF">GA0074692_2573</name>
</gene>
<dbReference type="AlphaFoldDB" id="A0A1C6SGP4"/>
<reference evidence="12" key="1">
    <citation type="submission" date="2016-06" db="EMBL/GenBank/DDBJ databases">
        <authorList>
            <person name="Varghese N."/>
            <person name="Submissions Spin"/>
        </authorList>
    </citation>
    <scope>NUCLEOTIDE SEQUENCE [LARGE SCALE GENOMIC DNA]</scope>
    <source>
        <strain evidence="12">DSM 43817</strain>
    </source>
</reference>
<dbReference type="InterPro" id="IPR023827">
    <property type="entry name" value="Peptidase_S8_Asp-AS"/>
</dbReference>
<evidence type="ECO:0000256" key="3">
    <source>
        <dbReference type="ARBA" id="ARBA00022801"/>
    </source>
</evidence>
<dbReference type="PROSITE" id="PS00136">
    <property type="entry name" value="SUBTILASE_ASP"/>
    <property type="match status" value="1"/>
</dbReference>
<evidence type="ECO:0000256" key="8">
    <source>
        <dbReference type="SAM" id="SignalP"/>
    </source>
</evidence>
<dbReference type="InterPro" id="IPR010259">
    <property type="entry name" value="S8pro/Inhibitor_I9"/>
</dbReference>
<dbReference type="SUPFAM" id="SSF54897">
    <property type="entry name" value="Protease propeptides/inhibitors"/>
    <property type="match status" value="1"/>
</dbReference>
<dbReference type="InterPro" id="IPR037045">
    <property type="entry name" value="S8pro/Inhibitor_I9_sf"/>
</dbReference>
<dbReference type="FunFam" id="3.40.50.200:FF:000014">
    <property type="entry name" value="Proteinase K"/>
    <property type="match status" value="1"/>
</dbReference>
<dbReference type="CDD" id="cd04077">
    <property type="entry name" value="Peptidases_S8_PCSK9_ProteinaseK_like"/>
    <property type="match status" value="1"/>
</dbReference>
<comment type="similarity">
    <text evidence="1 6 7">Belongs to the peptidase S8 family.</text>
</comment>
<dbReference type="Proteomes" id="UP000198959">
    <property type="component" value="Unassembled WGS sequence"/>
</dbReference>
<dbReference type="Gene3D" id="3.40.50.200">
    <property type="entry name" value="Peptidase S8/S53 domain"/>
    <property type="match status" value="1"/>
</dbReference>
<dbReference type="Pfam" id="PF05922">
    <property type="entry name" value="Inhibitor_I9"/>
    <property type="match status" value="1"/>
</dbReference>
<accession>A0A1C6SGP4</accession>
<organism evidence="11 12">
    <name type="scientific">Micromonospora pallida</name>
    <dbReference type="NCBI Taxonomy" id="145854"/>
    <lineage>
        <taxon>Bacteria</taxon>
        <taxon>Bacillati</taxon>
        <taxon>Actinomycetota</taxon>
        <taxon>Actinomycetes</taxon>
        <taxon>Micromonosporales</taxon>
        <taxon>Micromonosporaceae</taxon>
        <taxon>Micromonospora</taxon>
    </lineage>
</organism>
<dbReference type="Gene3D" id="3.30.70.80">
    <property type="entry name" value="Peptidase S8 propeptide/proteinase inhibitor I9"/>
    <property type="match status" value="1"/>
</dbReference>
<evidence type="ECO:0000259" key="9">
    <source>
        <dbReference type="Pfam" id="PF00082"/>
    </source>
</evidence>
<feature type="domain" description="Inhibitor I9" evidence="10">
    <location>
        <begin position="52"/>
        <end position="120"/>
    </location>
</feature>